<keyword evidence="2" id="KW-1185">Reference proteome</keyword>
<accession>A0A9R1VRG3</accession>
<evidence type="ECO:0000313" key="2">
    <source>
        <dbReference type="Proteomes" id="UP000235145"/>
    </source>
</evidence>
<protein>
    <submittedName>
        <fullName evidence="1">Uncharacterized protein</fullName>
    </submittedName>
</protein>
<proteinExistence type="predicted"/>
<comment type="caution">
    <text evidence="1">The sequence shown here is derived from an EMBL/GenBank/DDBJ whole genome shotgun (WGS) entry which is preliminary data.</text>
</comment>
<reference evidence="1 2" key="1">
    <citation type="journal article" date="2017" name="Nat. Commun.">
        <title>Genome assembly with in vitro proximity ligation data and whole-genome triplication in lettuce.</title>
        <authorList>
            <person name="Reyes-Chin-Wo S."/>
            <person name="Wang Z."/>
            <person name="Yang X."/>
            <person name="Kozik A."/>
            <person name="Arikit S."/>
            <person name="Song C."/>
            <person name="Xia L."/>
            <person name="Froenicke L."/>
            <person name="Lavelle D.O."/>
            <person name="Truco M.J."/>
            <person name="Xia R."/>
            <person name="Zhu S."/>
            <person name="Xu C."/>
            <person name="Xu H."/>
            <person name="Xu X."/>
            <person name="Cox K."/>
            <person name="Korf I."/>
            <person name="Meyers B.C."/>
            <person name="Michelmore R.W."/>
        </authorList>
    </citation>
    <scope>NUCLEOTIDE SEQUENCE [LARGE SCALE GENOMIC DNA]</scope>
    <source>
        <strain evidence="2">cv. Salinas</strain>
        <tissue evidence="1">Seedlings</tissue>
    </source>
</reference>
<sequence>MDSTTNYNVIGNVFQWCPLEPAKDKQEKKLTIKMEDLESRTKSICYFMGLYSDKIVAYCLEYQGLQRLLPAIPITNTTKTNNC</sequence>
<dbReference type="Proteomes" id="UP000235145">
    <property type="component" value="Unassembled WGS sequence"/>
</dbReference>
<dbReference type="EMBL" id="NBSK02000004">
    <property type="protein sequence ID" value="KAJ0210104.1"/>
    <property type="molecule type" value="Genomic_DNA"/>
</dbReference>
<name>A0A9R1VRG3_LACSA</name>
<organism evidence="1 2">
    <name type="scientific">Lactuca sativa</name>
    <name type="common">Garden lettuce</name>
    <dbReference type="NCBI Taxonomy" id="4236"/>
    <lineage>
        <taxon>Eukaryota</taxon>
        <taxon>Viridiplantae</taxon>
        <taxon>Streptophyta</taxon>
        <taxon>Embryophyta</taxon>
        <taxon>Tracheophyta</taxon>
        <taxon>Spermatophyta</taxon>
        <taxon>Magnoliopsida</taxon>
        <taxon>eudicotyledons</taxon>
        <taxon>Gunneridae</taxon>
        <taxon>Pentapetalae</taxon>
        <taxon>asterids</taxon>
        <taxon>campanulids</taxon>
        <taxon>Asterales</taxon>
        <taxon>Asteraceae</taxon>
        <taxon>Cichorioideae</taxon>
        <taxon>Cichorieae</taxon>
        <taxon>Lactucinae</taxon>
        <taxon>Lactuca</taxon>
    </lineage>
</organism>
<dbReference type="AlphaFoldDB" id="A0A9R1VRG3"/>
<gene>
    <name evidence="1" type="ORF">LSAT_V11C400217040</name>
</gene>
<evidence type="ECO:0000313" key="1">
    <source>
        <dbReference type="EMBL" id="KAJ0210104.1"/>
    </source>
</evidence>